<dbReference type="EMBL" id="PEWV01000059">
    <property type="protein sequence ID" value="PIU41408.1"/>
    <property type="molecule type" value="Genomic_DNA"/>
</dbReference>
<feature type="compositionally biased region" description="Basic and acidic residues" evidence="2">
    <location>
        <begin position="369"/>
        <end position="380"/>
    </location>
</feature>
<evidence type="ECO:0000313" key="5">
    <source>
        <dbReference type="EMBL" id="PIU41408.1"/>
    </source>
</evidence>
<keyword evidence="3" id="KW-1133">Transmembrane helix</keyword>
<dbReference type="PANTHER" id="PTHR30469">
    <property type="entry name" value="MULTIDRUG RESISTANCE PROTEIN MDTA"/>
    <property type="match status" value="1"/>
</dbReference>
<dbReference type="InterPro" id="IPR058792">
    <property type="entry name" value="Beta-barrel_RND_2"/>
</dbReference>
<feature type="compositionally biased region" description="Basic and acidic residues" evidence="2">
    <location>
        <begin position="399"/>
        <end position="417"/>
    </location>
</feature>
<evidence type="ECO:0000313" key="6">
    <source>
        <dbReference type="Proteomes" id="UP000230052"/>
    </source>
</evidence>
<evidence type="ECO:0000256" key="2">
    <source>
        <dbReference type="SAM" id="MobiDB-lite"/>
    </source>
</evidence>
<evidence type="ECO:0000256" key="3">
    <source>
        <dbReference type="SAM" id="Phobius"/>
    </source>
</evidence>
<dbReference type="Proteomes" id="UP000230052">
    <property type="component" value="Unassembled WGS sequence"/>
</dbReference>
<dbReference type="Gene3D" id="2.40.30.170">
    <property type="match status" value="1"/>
</dbReference>
<dbReference type="FunFam" id="2.40.30.170:FF:000010">
    <property type="entry name" value="Efflux RND transporter periplasmic adaptor subunit"/>
    <property type="match status" value="1"/>
</dbReference>
<comment type="similarity">
    <text evidence="1">Belongs to the membrane fusion protein (MFP) (TC 8.A.1) family.</text>
</comment>
<dbReference type="NCBIfam" id="TIGR01730">
    <property type="entry name" value="RND_mfp"/>
    <property type="match status" value="1"/>
</dbReference>
<sequence>MNPIIKKDTGVKKGVIKKAIKYLFIILLVVVLPAVLMKNMDKIYSTIFKGKKAAEATTKTLQLEPEGAVIPVKAFKSKRTYFKDTLPVLGTIRGFKEIDLKFEVNGVMESFNFEEGEKVSEGDIIANLKQKDALLKLEYARLQMEKNQKLLEIGAIVKSEFEKTRLEYESAKSDFEKTNLYAPRAGLLGKKYAEEGEYLIPNDRVTTFVDLGSVYAEFGIIEKDMAKVAIGQQAEVFVDAYPGKSYKGTVDQIAPILEGKSRTQSLKIKLENPQTELKPGMFARGIIATYEEKNALIVPTSGVKKTDQGYFVYVIHKTENLEEEKNPKEESAEEVEGKENAKEVKEGENEKSPKDVENTEQAGGVGGEEGDKIESKDAKAGDLAQFGKDIAENLGIGGEGEKGAGKEEAKKEEEKAPEAGQIEVRQVAVKYMAPDYTEIGEGLEEGELVAVEVREELKNGSKVEISEVLEAPF</sequence>
<dbReference type="Gene3D" id="2.40.50.100">
    <property type="match status" value="1"/>
</dbReference>
<evidence type="ECO:0000259" key="4">
    <source>
        <dbReference type="Pfam" id="PF25954"/>
    </source>
</evidence>
<dbReference type="InterPro" id="IPR006143">
    <property type="entry name" value="RND_pump_MFP"/>
</dbReference>
<dbReference type="SUPFAM" id="SSF111369">
    <property type="entry name" value="HlyD-like secretion proteins"/>
    <property type="match status" value="1"/>
</dbReference>
<feature type="transmembrane region" description="Helical" evidence="3">
    <location>
        <begin position="20"/>
        <end position="37"/>
    </location>
</feature>
<comment type="caution">
    <text evidence="5">The sequence shown here is derived from an EMBL/GenBank/DDBJ whole genome shotgun (WGS) entry which is preliminary data.</text>
</comment>
<reference evidence="5 6" key="1">
    <citation type="submission" date="2017-09" db="EMBL/GenBank/DDBJ databases">
        <title>Depth-based differentiation of microbial function through sediment-hosted aquifers and enrichment of novel symbionts in the deep terrestrial subsurface.</title>
        <authorList>
            <person name="Probst A.J."/>
            <person name="Ladd B."/>
            <person name="Jarett J.K."/>
            <person name="Geller-Mcgrath D.E."/>
            <person name="Sieber C.M."/>
            <person name="Emerson J.B."/>
            <person name="Anantharaman K."/>
            <person name="Thomas B.C."/>
            <person name="Malmstrom R."/>
            <person name="Stieglmeier M."/>
            <person name="Klingl A."/>
            <person name="Woyke T."/>
            <person name="Ryan C.M."/>
            <person name="Banfield J.F."/>
        </authorList>
    </citation>
    <scope>NUCLEOTIDE SEQUENCE [LARGE SCALE GENOMIC DNA]</scope>
    <source>
        <strain evidence="5">CG07_land_8_20_14_0_80_42_15</strain>
    </source>
</reference>
<dbReference type="Gene3D" id="1.10.287.470">
    <property type="entry name" value="Helix hairpin bin"/>
    <property type="match status" value="1"/>
</dbReference>
<dbReference type="GO" id="GO:1990281">
    <property type="term" value="C:efflux pump complex"/>
    <property type="evidence" value="ECO:0007669"/>
    <property type="project" value="TreeGrafter"/>
</dbReference>
<feature type="domain" description="CusB-like beta-barrel" evidence="4">
    <location>
        <begin position="214"/>
        <end position="286"/>
    </location>
</feature>
<keyword evidence="3" id="KW-0472">Membrane</keyword>
<name>A0A2J0KSA1_9BACT</name>
<feature type="compositionally biased region" description="Basic and acidic residues" evidence="2">
    <location>
        <begin position="321"/>
        <end position="357"/>
    </location>
</feature>
<keyword evidence="3" id="KW-0812">Transmembrane</keyword>
<organism evidence="5 6">
    <name type="scientific">Candidatus Aquitaenariimonas noxiae</name>
    <dbReference type="NCBI Taxonomy" id="1974741"/>
    <lineage>
        <taxon>Bacteria</taxon>
        <taxon>Pseudomonadati</taxon>
        <taxon>Candidatus Omnitrophota</taxon>
        <taxon>Candidatus Aquitaenariimonas</taxon>
    </lineage>
</organism>
<proteinExistence type="inferred from homology"/>
<feature type="region of interest" description="Disordered" evidence="2">
    <location>
        <begin position="321"/>
        <end position="420"/>
    </location>
</feature>
<dbReference type="Pfam" id="PF25954">
    <property type="entry name" value="Beta-barrel_RND_2"/>
    <property type="match status" value="1"/>
</dbReference>
<gene>
    <name evidence="5" type="ORF">COS99_05595</name>
</gene>
<protein>
    <recommendedName>
        <fullName evidence="4">CusB-like beta-barrel domain-containing protein</fullName>
    </recommendedName>
</protein>
<evidence type="ECO:0000256" key="1">
    <source>
        <dbReference type="ARBA" id="ARBA00009477"/>
    </source>
</evidence>
<accession>A0A2J0KSA1</accession>
<dbReference type="GO" id="GO:0015562">
    <property type="term" value="F:efflux transmembrane transporter activity"/>
    <property type="evidence" value="ECO:0007669"/>
    <property type="project" value="TreeGrafter"/>
</dbReference>
<dbReference type="AlphaFoldDB" id="A0A2J0KSA1"/>